<keyword evidence="7" id="KW-0539">Nucleus</keyword>
<dbReference type="InterPro" id="IPR045249">
    <property type="entry name" value="HARBI1-like"/>
</dbReference>
<accession>A0A6S7GAL6</accession>
<name>A0A6S7GAL6_PARCT</name>
<dbReference type="PANTHER" id="PTHR22930:SF85">
    <property type="entry name" value="GH03217P-RELATED"/>
    <property type="match status" value="1"/>
</dbReference>
<dbReference type="Pfam" id="PF13359">
    <property type="entry name" value="DDE_Tnp_4"/>
    <property type="match status" value="1"/>
</dbReference>
<sequence length="337" mass="40066">MANNMRKRLAYVWFMKLKRKRDIVQNTWPECAYSSRIPRDKIHKRRLLFVEAILAYLHRPRIRDLWMHPRSLIWFDMVDETFCDELWYANFRVRKQTFSLILEKVERDICRISTPMRIAVSARRRLALTLYFLASTAEYRTIGNLFGVSRSFTCQCVKEVCCAIIKQFPKAITFPKGDELHQVLQGYEERRGNEQQLFPRDLVKEICGVDIPPFLVGDPAYPLLPWLLKGYPRNEASENQRKFNYQLSRARMTVENTFGRWKGRFPRFHKRVDMEVPSLIEVVHASCVLHNICEIRKDDFLPNWEEPNVFEEQIVAFDEIDAPDVERIRSALTEHFS</sequence>
<keyword evidence="6" id="KW-0378">Hydrolase</keyword>
<evidence type="ECO:0000256" key="4">
    <source>
        <dbReference type="ARBA" id="ARBA00022722"/>
    </source>
</evidence>
<organism evidence="9 10">
    <name type="scientific">Paramuricea clavata</name>
    <name type="common">Red gorgonian</name>
    <name type="synonym">Violescent sea-whip</name>
    <dbReference type="NCBI Taxonomy" id="317549"/>
    <lineage>
        <taxon>Eukaryota</taxon>
        <taxon>Metazoa</taxon>
        <taxon>Cnidaria</taxon>
        <taxon>Anthozoa</taxon>
        <taxon>Octocorallia</taxon>
        <taxon>Malacalcyonacea</taxon>
        <taxon>Plexauridae</taxon>
        <taxon>Paramuricea</taxon>
    </lineage>
</organism>
<gene>
    <name evidence="9" type="ORF">PACLA_8A044185</name>
</gene>
<evidence type="ECO:0000256" key="1">
    <source>
        <dbReference type="ARBA" id="ARBA00001968"/>
    </source>
</evidence>
<reference evidence="9" key="1">
    <citation type="submission" date="2020-04" db="EMBL/GenBank/DDBJ databases">
        <authorList>
            <person name="Alioto T."/>
            <person name="Alioto T."/>
            <person name="Gomez Garrido J."/>
        </authorList>
    </citation>
    <scope>NUCLEOTIDE SEQUENCE</scope>
    <source>
        <strain evidence="9">A484AB</strain>
    </source>
</reference>
<evidence type="ECO:0000256" key="7">
    <source>
        <dbReference type="ARBA" id="ARBA00023242"/>
    </source>
</evidence>
<proteinExistence type="inferred from homology"/>
<comment type="similarity">
    <text evidence="3">Belongs to the HARBI1 family.</text>
</comment>
<dbReference type="OrthoDB" id="2445244at2759"/>
<dbReference type="GO" id="GO:0005634">
    <property type="term" value="C:nucleus"/>
    <property type="evidence" value="ECO:0007669"/>
    <property type="project" value="UniProtKB-SubCell"/>
</dbReference>
<comment type="cofactor">
    <cofactor evidence="1">
        <name>a divalent metal cation</name>
        <dbReference type="ChEBI" id="CHEBI:60240"/>
    </cofactor>
</comment>
<dbReference type="PANTHER" id="PTHR22930">
    <property type="match status" value="1"/>
</dbReference>
<dbReference type="GO" id="GO:0016787">
    <property type="term" value="F:hydrolase activity"/>
    <property type="evidence" value="ECO:0007669"/>
    <property type="project" value="UniProtKB-KW"/>
</dbReference>
<dbReference type="AlphaFoldDB" id="A0A6S7GAL6"/>
<dbReference type="Proteomes" id="UP001152795">
    <property type="component" value="Unassembled WGS sequence"/>
</dbReference>
<keyword evidence="4" id="KW-0540">Nuclease</keyword>
<evidence type="ECO:0000256" key="6">
    <source>
        <dbReference type="ARBA" id="ARBA00022801"/>
    </source>
</evidence>
<evidence type="ECO:0000256" key="5">
    <source>
        <dbReference type="ARBA" id="ARBA00022723"/>
    </source>
</evidence>
<dbReference type="GO" id="GO:0004518">
    <property type="term" value="F:nuclease activity"/>
    <property type="evidence" value="ECO:0007669"/>
    <property type="project" value="UniProtKB-KW"/>
</dbReference>
<keyword evidence="10" id="KW-1185">Reference proteome</keyword>
<comment type="subcellular location">
    <subcellularLocation>
        <location evidence="2">Nucleus</location>
    </subcellularLocation>
</comment>
<comment type="caution">
    <text evidence="9">The sequence shown here is derived from an EMBL/GenBank/DDBJ whole genome shotgun (WGS) entry which is preliminary data.</text>
</comment>
<dbReference type="EMBL" id="CACRXK020001421">
    <property type="protein sequence ID" value="CAB3989028.1"/>
    <property type="molecule type" value="Genomic_DNA"/>
</dbReference>
<evidence type="ECO:0000256" key="3">
    <source>
        <dbReference type="ARBA" id="ARBA00006958"/>
    </source>
</evidence>
<evidence type="ECO:0000256" key="2">
    <source>
        <dbReference type="ARBA" id="ARBA00004123"/>
    </source>
</evidence>
<evidence type="ECO:0000313" key="9">
    <source>
        <dbReference type="EMBL" id="CAB3989028.1"/>
    </source>
</evidence>
<feature type="domain" description="DDE Tnp4" evidence="8">
    <location>
        <begin position="213"/>
        <end position="291"/>
    </location>
</feature>
<dbReference type="GO" id="GO:0046872">
    <property type="term" value="F:metal ion binding"/>
    <property type="evidence" value="ECO:0007669"/>
    <property type="project" value="UniProtKB-KW"/>
</dbReference>
<dbReference type="InterPro" id="IPR027806">
    <property type="entry name" value="HARBI1_dom"/>
</dbReference>
<protein>
    <recommendedName>
        <fullName evidence="8">DDE Tnp4 domain-containing protein</fullName>
    </recommendedName>
</protein>
<evidence type="ECO:0000313" key="10">
    <source>
        <dbReference type="Proteomes" id="UP001152795"/>
    </source>
</evidence>
<keyword evidence="5" id="KW-0479">Metal-binding</keyword>
<evidence type="ECO:0000259" key="8">
    <source>
        <dbReference type="Pfam" id="PF13359"/>
    </source>
</evidence>